<protein>
    <recommendedName>
        <fullName evidence="3">Endonuclease/exonuclease/phosphatase domain-containing protein</fullName>
    </recommendedName>
</protein>
<dbReference type="InterPro" id="IPR036691">
    <property type="entry name" value="Endo/exonu/phosph_ase_sf"/>
</dbReference>
<evidence type="ECO:0008006" key="3">
    <source>
        <dbReference type="Google" id="ProtNLM"/>
    </source>
</evidence>
<dbReference type="Proteomes" id="UP000887116">
    <property type="component" value="Unassembled WGS sequence"/>
</dbReference>
<dbReference type="PANTHER" id="PTHR36688">
    <property type="entry name" value="ENDO/EXONUCLEASE/PHOSPHATASE DOMAIN-CONTAINING PROTEIN"/>
    <property type="match status" value="1"/>
</dbReference>
<dbReference type="Gene3D" id="3.60.10.10">
    <property type="entry name" value="Endonuclease/exonuclease/phosphatase"/>
    <property type="match status" value="1"/>
</dbReference>
<dbReference type="OrthoDB" id="10493277at2759"/>
<reference evidence="1" key="1">
    <citation type="submission" date="2020-07" db="EMBL/GenBank/DDBJ databases">
        <title>Multicomponent nature underlies the extraordinary mechanical properties of spider dragline silk.</title>
        <authorList>
            <person name="Kono N."/>
            <person name="Nakamura H."/>
            <person name="Mori M."/>
            <person name="Yoshida Y."/>
            <person name="Ohtoshi R."/>
            <person name="Malay A.D."/>
            <person name="Moran D.A.P."/>
            <person name="Tomita M."/>
            <person name="Numata K."/>
            <person name="Arakawa K."/>
        </authorList>
    </citation>
    <scope>NUCLEOTIDE SEQUENCE</scope>
</reference>
<comment type="caution">
    <text evidence="1">The sequence shown here is derived from an EMBL/GenBank/DDBJ whole genome shotgun (WGS) entry which is preliminary data.</text>
</comment>
<evidence type="ECO:0000313" key="1">
    <source>
        <dbReference type="EMBL" id="GFQ86387.1"/>
    </source>
</evidence>
<name>A0A8X6I2P1_TRICU</name>
<dbReference type="AlphaFoldDB" id="A0A8X6I2P1"/>
<sequence length="289" mass="33849">MDLKLTRLNDRQYTYVSRTTGTQFALDLTSVSYHINNYCTWMIIDNALSDHRPIVTRCTFKVETLSQVKRFRNFLRANWPDFTRHLDTLCELEAPTKDLEKMLRNFTNDVNTTAKIFIPRGKIRQNWAPYWKDHDIVSLIKERDLLNEQLKINNTEEIRKILAEATTGVEERVAMNKQINWSDFCKTLDPRKDSKFWRITKLLDNSFTPIATQAANTPNVGQTFLNTSERVANELALYFSNASKIEYQKKDKKIKHITSKLLHNARNYKCDDAFSIDITIKDLNSDKIN</sequence>
<evidence type="ECO:0000313" key="2">
    <source>
        <dbReference type="Proteomes" id="UP000887116"/>
    </source>
</evidence>
<gene>
    <name evidence="1" type="ORF">TNCT_16591</name>
</gene>
<organism evidence="1 2">
    <name type="scientific">Trichonephila clavata</name>
    <name type="common">Joro spider</name>
    <name type="synonym">Nephila clavata</name>
    <dbReference type="NCBI Taxonomy" id="2740835"/>
    <lineage>
        <taxon>Eukaryota</taxon>
        <taxon>Metazoa</taxon>
        <taxon>Ecdysozoa</taxon>
        <taxon>Arthropoda</taxon>
        <taxon>Chelicerata</taxon>
        <taxon>Arachnida</taxon>
        <taxon>Araneae</taxon>
        <taxon>Araneomorphae</taxon>
        <taxon>Entelegynae</taxon>
        <taxon>Araneoidea</taxon>
        <taxon>Nephilidae</taxon>
        <taxon>Trichonephila</taxon>
    </lineage>
</organism>
<keyword evidence="2" id="KW-1185">Reference proteome</keyword>
<dbReference type="InterPro" id="IPR052560">
    <property type="entry name" value="RdDP_mobile_element"/>
</dbReference>
<dbReference type="EMBL" id="BMAO01023055">
    <property type="protein sequence ID" value="GFQ86387.1"/>
    <property type="molecule type" value="Genomic_DNA"/>
</dbReference>
<accession>A0A8X6I2P1</accession>
<proteinExistence type="predicted"/>
<dbReference type="PANTHER" id="PTHR36688:SF2">
    <property type="entry name" value="ENDONUCLEASE_EXONUCLEASE_PHOSPHATASE DOMAIN-CONTAINING PROTEIN"/>
    <property type="match status" value="1"/>
</dbReference>